<sequence>MYDSGLALMRSLLRLRDALQPLEGVAGFDSFLQDHMRALSSPSPETILSKALGGADVMDLLRELPLGYKTAEKLANMALKGNRALMNSFVGNTVRLVDTGLASGRGRIPFDELIIAAEDQFIIGGETHVVDALRSLREVVATDSKYRKIRMNVYKPGFAVHCEAAIVARRMETDEHTSLKVGVSRHCCRLCALIAEHCGLAIKMSAKGGEANGLAACAPPASLELDVLERIRDALLDDLRHVTKSAGKYKHILKSLGEGDLKKSVRESEAGLVFR</sequence>
<gene>
    <name evidence="1" type="ORF">LTR36_010450</name>
</gene>
<evidence type="ECO:0000313" key="2">
    <source>
        <dbReference type="Proteomes" id="UP001324427"/>
    </source>
</evidence>
<comment type="caution">
    <text evidence="1">The sequence shown here is derived from an EMBL/GenBank/DDBJ whole genome shotgun (WGS) entry which is preliminary data.</text>
</comment>
<dbReference type="EMBL" id="JAVFHQ010000086">
    <property type="protein sequence ID" value="KAK4539687.1"/>
    <property type="molecule type" value="Genomic_DNA"/>
</dbReference>
<organism evidence="1 2">
    <name type="scientific">Oleoguttula mirabilis</name>
    <dbReference type="NCBI Taxonomy" id="1507867"/>
    <lineage>
        <taxon>Eukaryota</taxon>
        <taxon>Fungi</taxon>
        <taxon>Dikarya</taxon>
        <taxon>Ascomycota</taxon>
        <taxon>Pezizomycotina</taxon>
        <taxon>Dothideomycetes</taxon>
        <taxon>Dothideomycetidae</taxon>
        <taxon>Mycosphaerellales</taxon>
        <taxon>Teratosphaeriaceae</taxon>
        <taxon>Oleoguttula</taxon>
    </lineage>
</organism>
<proteinExistence type="predicted"/>
<dbReference type="Proteomes" id="UP001324427">
    <property type="component" value="Unassembled WGS sequence"/>
</dbReference>
<name>A0AAV9J4S2_9PEZI</name>
<protein>
    <submittedName>
        <fullName evidence="1">Uncharacterized protein</fullName>
    </submittedName>
</protein>
<reference evidence="1 2" key="1">
    <citation type="submission" date="2021-11" db="EMBL/GenBank/DDBJ databases">
        <title>Black yeast isolated from Biological Soil Crust.</title>
        <authorList>
            <person name="Kurbessoian T."/>
        </authorList>
    </citation>
    <scope>NUCLEOTIDE SEQUENCE [LARGE SCALE GENOMIC DNA]</scope>
    <source>
        <strain evidence="1 2">CCFEE 5522</strain>
    </source>
</reference>
<dbReference type="AlphaFoldDB" id="A0AAV9J4S2"/>
<evidence type="ECO:0000313" key="1">
    <source>
        <dbReference type="EMBL" id="KAK4539687.1"/>
    </source>
</evidence>
<keyword evidence="2" id="KW-1185">Reference proteome</keyword>
<accession>A0AAV9J4S2</accession>